<dbReference type="Proteomes" id="UP001190926">
    <property type="component" value="Unassembled WGS sequence"/>
</dbReference>
<evidence type="ECO:0000313" key="3">
    <source>
        <dbReference type="Proteomes" id="UP001190926"/>
    </source>
</evidence>
<comment type="caution">
    <text evidence="2">The sequence shown here is derived from an EMBL/GenBank/DDBJ whole genome shotgun (WGS) entry which is preliminary data.</text>
</comment>
<sequence>MALSEEENVYGFFNFDDGFLVEECQEAEKIRFLVDFDDSKSEKGCEDIVDLLPNDPFGMEFNMGMANDPILMDFNLSLPRDPFGMDFDIEVTVAAITGWMEDFGLKAYGFETDEADGDNSNDDNNLKAAEDNGNDDNKYFAELNFVWTSSMKYEEEEEDGENEGVDAGPVMYVEDGSYDDHTILGGGMDDLMCFGCEKYEIEHVKDDTDGDGGAAVDIIVFVLEYLNLGVKDLLSIERVCKSLCDAVRKDPYLWKSIHIDYPLSQKITNEDLLQLTDRAQGKLHCLSLVKCLKISKDGLKQVLERNLELTKLSVAGSSKLNGEEFLHNLKLFNSVALPGIKHLRIGDPIGLTNEHLQEYKLLLGAEEDATPSNYKPRFYRAGEIYLSLDDERAIDIEICPRCQKLGQVYDCPTENCQVKIHSTKTCRACIFCIARCIRCGCCLDNKAYEETFCFDFLCFDCLEELFFQDGLSNLAPFYCPQLSSNGTRPQVGSMRRRATGIC</sequence>
<evidence type="ECO:0000259" key="1">
    <source>
        <dbReference type="Pfam" id="PF12937"/>
    </source>
</evidence>
<protein>
    <recommendedName>
        <fullName evidence="1">F-box domain-containing protein</fullName>
    </recommendedName>
</protein>
<dbReference type="InterPro" id="IPR032675">
    <property type="entry name" value="LRR_dom_sf"/>
</dbReference>
<accession>A0AAD4JD84</accession>
<reference evidence="2 3" key="1">
    <citation type="journal article" date="2021" name="Nat. Commun.">
        <title>Incipient diploidization of the medicinal plant Perilla within 10,000 years.</title>
        <authorList>
            <person name="Zhang Y."/>
            <person name="Shen Q."/>
            <person name="Leng L."/>
            <person name="Zhang D."/>
            <person name="Chen S."/>
            <person name="Shi Y."/>
            <person name="Ning Z."/>
            <person name="Chen S."/>
        </authorList>
    </citation>
    <scope>NUCLEOTIDE SEQUENCE [LARGE SCALE GENOMIC DNA]</scope>
    <source>
        <strain evidence="3">cv. PC099</strain>
    </source>
</reference>
<dbReference type="SUPFAM" id="SSF81383">
    <property type="entry name" value="F-box domain"/>
    <property type="match status" value="1"/>
</dbReference>
<proteinExistence type="predicted"/>
<dbReference type="EMBL" id="SDAM02000091">
    <property type="protein sequence ID" value="KAH6831289.1"/>
    <property type="molecule type" value="Genomic_DNA"/>
</dbReference>
<dbReference type="InterPro" id="IPR036047">
    <property type="entry name" value="F-box-like_dom_sf"/>
</dbReference>
<gene>
    <name evidence="2" type="ORF">C2S53_009484</name>
</gene>
<dbReference type="PANTHER" id="PTHR13382:SF22">
    <property type="entry name" value="F-BOX PROTEIN SKIP14"/>
    <property type="match status" value="1"/>
</dbReference>
<feature type="domain" description="F-box" evidence="1">
    <location>
        <begin position="217"/>
        <end position="259"/>
    </location>
</feature>
<dbReference type="Gene3D" id="3.80.10.10">
    <property type="entry name" value="Ribonuclease Inhibitor"/>
    <property type="match status" value="1"/>
</dbReference>
<dbReference type="AlphaFoldDB" id="A0AAD4JD84"/>
<keyword evidence="3" id="KW-1185">Reference proteome</keyword>
<dbReference type="Pfam" id="PF12937">
    <property type="entry name" value="F-box-like"/>
    <property type="match status" value="1"/>
</dbReference>
<dbReference type="InterPro" id="IPR050648">
    <property type="entry name" value="F-box_LRR-repeat"/>
</dbReference>
<dbReference type="PANTHER" id="PTHR13382">
    <property type="entry name" value="MITOCHONDRIAL ATP SYNTHASE COUPLING FACTOR B"/>
    <property type="match status" value="1"/>
</dbReference>
<organism evidence="2 3">
    <name type="scientific">Perilla frutescens var. hirtella</name>
    <name type="common">Perilla citriodora</name>
    <name type="synonym">Perilla setoyensis</name>
    <dbReference type="NCBI Taxonomy" id="608512"/>
    <lineage>
        <taxon>Eukaryota</taxon>
        <taxon>Viridiplantae</taxon>
        <taxon>Streptophyta</taxon>
        <taxon>Embryophyta</taxon>
        <taxon>Tracheophyta</taxon>
        <taxon>Spermatophyta</taxon>
        <taxon>Magnoliopsida</taxon>
        <taxon>eudicotyledons</taxon>
        <taxon>Gunneridae</taxon>
        <taxon>Pentapetalae</taxon>
        <taxon>asterids</taxon>
        <taxon>lamiids</taxon>
        <taxon>Lamiales</taxon>
        <taxon>Lamiaceae</taxon>
        <taxon>Nepetoideae</taxon>
        <taxon>Elsholtzieae</taxon>
        <taxon>Perilla</taxon>
    </lineage>
</organism>
<name>A0AAD4JD84_PERFH</name>
<dbReference type="InterPro" id="IPR001810">
    <property type="entry name" value="F-box_dom"/>
</dbReference>
<dbReference type="GO" id="GO:0005737">
    <property type="term" value="C:cytoplasm"/>
    <property type="evidence" value="ECO:0007669"/>
    <property type="project" value="TreeGrafter"/>
</dbReference>
<evidence type="ECO:0000313" key="2">
    <source>
        <dbReference type="EMBL" id="KAH6831289.1"/>
    </source>
</evidence>